<protein>
    <submittedName>
        <fullName evidence="2">Uncharacterized protein</fullName>
    </submittedName>
</protein>
<feature type="compositionally biased region" description="Polar residues" evidence="1">
    <location>
        <begin position="107"/>
        <end position="116"/>
    </location>
</feature>
<feature type="region of interest" description="Disordered" evidence="1">
    <location>
        <begin position="101"/>
        <end position="123"/>
    </location>
</feature>
<reference evidence="2" key="1">
    <citation type="submission" date="2019-11" db="UniProtKB">
        <authorList>
            <consortium name="WormBaseParasite"/>
        </authorList>
    </citation>
    <scope>IDENTIFICATION</scope>
</reference>
<dbReference type="WBParaSite" id="MCU_010288-RA">
    <property type="protein sequence ID" value="MCU_010288-RA"/>
    <property type="gene ID" value="MCU_010288"/>
</dbReference>
<evidence type="ECO:0000313" key="2">
    <source>
        <dbReference type="WBParaSite" id="MCU_010288-RA"/>
    </source>
</evidence>
<accession>A0A5K3FPA1</accession>
<organism evidence="2">
    <name type="scientific">Mesocestoides corti</name>
    <name type="common">Flatworm</name>
    <dbReference type="NCBI Taxonomy" id="53468"/>
    <lineage>
        <taxon>Eukaryota</taxon>
        <taxon>Metazoa</taxon>
        <taxon>Spiralia</taxon>
        <taxon>Lophotrochozoa</taxon>
        <taxon>Platyhelminthes</taxon>
        <taxon>Cestoda</taxon>
        <taxon>Eucestoda</taxon>
        <taxon>Cyclophyllidea</taxon>
        <taxon>Mesocestoididae</taxon>
        <taxon>Mesocestoides</taxon>
    </lineage>
</organism>
<proteinExistence type="predicted"/>
<sequence length="123" mass="14154">MTLHKIKFGTPSFRRDWNFLQRRKRIHTYTELINKTSTLPITRYLDVLLEEPPPPPQPPPPASCGPFTYFADRQQTDTISALTRVAFIDVHVSTTAATAPQRIVHRQASTRQTHAENTLPRDY</sequence>
<evidence type="ECO:0000256" key="1">
    <source>
        <dbReference type="SAM" id="MobiDB-lite"/>
    </source>
</evidence>
<dbReference type="AlphaFoldDB" id="A0A5K3FPA1"/>
<name>A0A5K3FPA1_MESCO</name>